<protein>
    <submittedName>
        <fullName evidence="1">Uncharacterized protein</fullName>
    </submittedName>
</protein>
<keyword evidence="2" id="KW-1185">Reference proteome</keyword>
<dbReference type="Proteomes" id="UP000824881">
    <property type="component" value="Unassembled WGS sequence"/>
</dbReference>
<name>A0ACB7J9W1_PLECO</name>
<sequence length="218" mass="23198">MFTKLFVVFFAAVAMASVIDMDALVARQATTTTTSTSTSTTSTSTSTTTSSTTSTATTTTSASTTTSSTGTTTSSSVAPTTSLPPNEAGVQIHPNFSSNKCLDVRGNTLANGTPVQIYDCNGTGAQKWAIFRGQTHVRLAGTNFCLDAGSRPGNAVGMKIWTCFDNLPAQEWYYTGDNRIALFNKGLCLDLTDGSLTNSRQTQTWKCTDFNTNQIWNV</sequence>
<reference evidence="1 2" key="1">
    <citation type="journal article" date="2021" name="Appl. Environ. Microbiol.">
        <title>Genetic linkage and physical mapping for an oyster mushroom Pleurotus cornucopiae and QTL analysis for the trait cap color.</title>
        <authorList>
            <person name="Zhang Y."/>
            <person name="Gao W."/>
            <person name="Sonnenberg A."/>
            <person name="Chen Q."/>
            <person name="Zhang J."/>
            <person name="Huang C."/>
        </authorList>
    </citation>
    <scope>NUCLEOTIDE SEQUENCE [LARGE SCALE GENOMIC DNA]</scope>
    <source>
        <strain evidence="1">CCMSSC00406</strain>
    </source>
</reference>
<proteinExistence type="predicted"/>
<accession>A0ACB7J9W1</accession>
<evidence type="ECO:0000313" key="2">
    <source>
        <dbReference type="Proteomes" id="UP000824881"/>
    </source>
</evidence>
<dbReference type="EMBL" id="WQMT02000002">
    <property type="protein sequence ID" value="KAG9226786.1"/>
    <property type="molecule type" value="Genomic_DNA"/>
</dbReference>
<evidence type="ECO:0000313" key="1">
    <source>
        <dbReference type="EMBL" id="KAG9226786.1"/>
    </source>
</evidence>
<comment type="caution">
    <text evidence="1">The sequence shown here is derived from an EMBL/GenBank/DDBJ whole genome shotgun (WGS) entry which is preliminary data.</text>
</comment>
<gene>
    <name evidence="1" type="ORF">CCMSSC00406_0009704</name>
</gene>
<organism evidence="1 2">
    <name type="scientific">Pleurotus cornucopiae</name>
    <name type="common">Cornucopia mushroom</name>
    <dbReference type="NCBI Taxonomy" id="5321"/>
    <lineage>
        <taxon>Eukaryota</taxon>
        <taxon>Fungi</taxon>
        <taxon>Dikarya</taxon>
        <taxon>Basidiomycota</taxon>
        <taxon>Agaricomycotina</taxon>
        <taxon>Agaricomycetes</taxon>
        <taxon>Agaricomycetidae</taxon>
        <taxon>Agaricales</taxon>
        <taxon>Pleurotineae</taxon>
        <taxon>Pleurotaceae</taxon>
        <taxon>Pleurotus</taxon>
    </lineage>
</organism>